<reference evidence="2" key="1">
    <citation type="submission" date="2022-07" db="EMBL/GenBank/DDBJ databases">
        <title>Chromosome-level genome of Muraenolepis orangiensis.</title>
        <authorList>
            <person name="Kim J."/>
        </authorList>
    </citation>
    <scope>NUCLEOTIDE SEQUENCE</scope>
    <source>
        <strain evidence="2">KU_S4_2022</strain>
        <tissue evidence="2">Muscle</tissue>
    </source>
</reference>
<organism evidence="2 3">
    <name type="scientific">Muraenolepis orangiensis</name>
    <name type="common">Patagonian moray cod</name>
    <dbReference type="NCBI Taxonomy" id="630683"/>
    <lineage>
        <taxon>Eukaryota</taxon>
        <taxon>Metazoa</taxon>
        <taxon>Chordata</taxon>
        <taxon>Craniata</taxon>
        <taxon>Vertebrata</taxon>
        <taxon>Euteleostomi</taxon>
        <taxon>Actinopterygii</taxon>
        <taxon>Neopterygii</taxon>
        <taxon>Teleostei</taxon>
        <taxon>Neoteleostei</taxon>
        <taxon>Acanthomorphata</taxon>
        <taxon>Zeiogadaria</taxon>
        <taxon>Gadariae</taxon>
        <taxon>Gadiformes</taxon>
        <taxon>Muraenolepidoidei</taxon>
        <taxon>Muraenolepididae</taxon>
        <taxon>Muraenolepis</taxon>
    </lineage>
</organism>
<evidence type="ECO:0000256" key="1">
    <source>
        <dbReference type="SAM" id="MobiDB-lite"/>
    </source>
</evidence>
<accession>A0A9Q0DN74</accession>
<evidence type="ECO:0000313" key="2">
    <source>
        <dbReference type="EMBL" id="KAJ3592489.1"/>
    </source>
</evidence>
<sequence length="62" mass="6884">SSHLLIWPPILVGTQSYAPHRRSGTQQQRTPTPREGVRVLNAPSPSQWFVDGEGVSFARLCL</sequence>
<comment type="caution">
    <text evidence="2">The sequence shown here is derived from an EMBL/GenBank/DDBJ whole genome shotgun (WGS) entry which is preliminary data.</text>
</comment>
<proteinExistence type="predicted"/>
<dbReference type="AlphaFoldDB" id="A0A9Q0DN74"/>
<dbReference type="Proteomes" id="UP001148018">
    <property type="component" value="Unassembled WGS sequence"/>
</dbReference>
<keyword evidence="3" id="KW-1185">Reference proteome</keyword>
<protein>
    <submittedName>
        <fullName evidence="2">Uncharacterized protein</fullName>
    </submittedName>
</protein>
<feature type="non-terminal residue" evidence="2">
    <location>
        <position position="62"/>
    </location>
</feature>
<name>A0A9Q0DN74_9TELE</name>
<gene>
    <name evidence="2" type="ORF">NHX12_007616</name>
</gene>
<feature type="non-terminal residue" evidence="2">
    <location>
        <position position="1"/>
    </location>
</feature>
<feature type="region of interest" description="Disordered" evidence="1">
    <location>
        <begin position="16"/>
        <end position="36"/>
    </location>
</feature>
<evidence type="ECO:0000313" key="3">
    <source>
        <dbReference type="Proteomes" id="UP001148018"/>
    </source>
</evidence>
<dbReference type="EMBL" id="JANIIK010000113">
    <property type="protein sequence ID" value="KAJ3592489.1"/>
    <property type="molecule type" value="Genomic_DNA"/>
</dbReference>